<dbReference type="Pfam" id="PF00126">
    <property type="entry name" value="HTH_1"/>
    <property type="match status" value="1"/>
</dbReference>
<protein>
    <submittedName>
        <fullName evidence="5">LysR-type transcriptional regulator NahR</fullName>
    </submittedName>
</protein>
<dbReference type="PANTHER" id="PTHR30118">
    <property type="entry name" value="HTH-TYPE TRANSCRIPTIONAL REGULATOR LEUO-RELATED"/>
    <property type="match status" value="1"/>
</dbReference>
<dbReference type="PRINTS" id="PR00039">
    <property type="entry name" value="HTHLYSR"/>
</dbReference>
<dbReference type="InterPro" id="IPR005119">
    <property type="entry name" value="LysR_subst-bd"/>
</dbReference>
<dbReference type="InterPro" id="IPR000847">
    <property type="entry name" value="LysR_HTH_N"/>
</dbReference>
<dbReference type="AlphaFoldDB" id="F3L5D4"/>
<dbReference type="STRING" id="2518989.IMCC3088_65"/>
<accession>F3L5D4</accession>
<dbReference type="OrthoDB" id="8720143at2"/>
<keyword evidence="3" id="KW-0238">DNA-binding</keyword>
<dbReference type="CDD" id="cd08417">
    <property type="entry name" value="PBP2_Nitroaromatics_like"/>
    <property type="match status" value="1"/>
</dbReference>
<dbReference type="InterPro" id="IPR037402">
    <property type="entry name" value="YidZ_PBP2"/>
</dbReference>
<dbReference type="InterPro" id="IPR050389">
    <property type="entry name" value="LysR-type_TF"/>
</dbReference>
<dbReference type="GO" id="GO:0003677">
    <property type="term" value="F:DNA binding"/>
    <property type="evidence" value="ECO:0007669"/>
    <property type="project" value="UniProtKB-KW"/>
</dbReference>
<keyword evidence="6" id="KW-1185">Reference proteome</keyword>
<reference evidence="5 6" key="1">
    <citation type="journal article" date="2011" name="J. Bacteriol.">
        <title>Genome sequence of strain IMCC3088, a proteorhodopsin-containing marine bacterium belonging to the OM60/NOR5 clade.</title>
        <authorList>
            <person name="Jang Y."/>
            <person name="Oh H.M."/>
            <person name="Kang I."/>
            <person name="Lee K."/>
            <person name="Yang S.J."/>
            <person name="Cho J.C."/>
        </authorList>
    </citation>
    <scope>NUCLEOTIDE SEQUENCE [LARGE SCALE GENOMIC DNA]</scope>
    <source>
        <strain evidence="5 6">IMCC3088</strain>
    </source>
</reference>
<evidence type="ECO:0000313" key="5">
    <source>
        <dbReference type="EMBL" id="EGG28451.1"/>
    </source>
</evidence>
<evidence type="ECO:0000256" key="2">
    <source>
        <dbReference type="ARBA" id="ARBA00023015"/>
    </source>
</evidence>
<proteinExistence type="inferred from homology"/>
<comment type="similarity">
    <text evidence="1">Belongs to the LysR transcriptional regulatory family.</text>
</comment>
<gene>
    <name evidence="5" type="ORF">IMCC3088_65</name>
</gene>
<dbReference type="PANTHER" id="PTHR30118:SF6">
    <property type="entry name" value="HTH-TYPE TRANSCRIPTIONAL REGULATOR LEUO"/>
    <property type="match status" value="1"/>
</dbReference>
<name>F3L5D4_9GAMM</name>
<dbReference type="InterPro" id="IPR036390">
    <property type="entry name" value="WH_DNA-bd_sf"/>
</dbReference>
<keyword evidence="2" id="KW-0805">Transcription regulation</keyword>
<dbReference type="Pfam" id="PF03466">
    <property type="entry name" value="LysR_substrate"/>
    <property type="match status" value="1"/>
</dbReference>
<keyword evidence="4" id="KW-0804">Transcription</keyword>
<dbReference type="Gene3D" id="3.40.190.10">
    <property type="entry name" value="Periplasmic binding protein-like II"/>
    <property type="match status" value="2"/>
</dbReference>
<evidence type="ECO:0000256" key="3">
    <source>
        <dbReference type="ARBA" id="ARBA00023125"/>
    </source>
</evidence>
<dbReference type="eggNOG" id="COG0583">
    <property type="taxonomic scope" value="Bacteria"/>
</dbReference>
<dbReference type="SUPFAM" id="SSF53850">
    <property type="entry name" value="Periplasmic binding protein-like II"/>
    <property type="match status" value="1"/>
</dbReference>
<dbReference type="EMBL" id="AEIG01000104">
    <property type="protein sequence ID" value="EGG28451.1"/>
    <property type="molecule type" value="Genomic_DNA"/>
</dbReference>
<dbReference type="InterPro" id="IPR036388">
    <property type="entry name" value="WH-like_DNA-bd_sf"/>
</dbReference>
<dbReference type="Gene3D" id="1.10.10.10">
    <property type="entry name" value="Winged helix-like DNA-binding domain superfamily/Winged helix DNA-binding domain"/>
    <property type="match status" value="1"/>
</dbReference>
<dbReference type="GO" id="GO:0003700">
    <property type="term" value="F:DNA-binding transcription factor activity"/>
    <property type="evidence" value="ECO:0007669"/>
    <property type="project" value="InterPro"/>
</dbReference>
<dbReference type="PROSITE" id="PS50931">
    <property type="entry name" value="HTH_LYSR"/>
    <property type="match status" value="1"/>
</dbReference>
<sequence length="304" mass="33784">MNKRFKNLRGVDLNLLTVFEAIMEFGQLSAAGSQLGLSQPAMSSALQRLRVMLDDELFVRTKYGMVPTPAAEAWYEDIAPILNQLRESFSAKFESPQTSSRCFSVVAGDYFETVYLAPLLKRLQTDAPSVSVSVFPLSEQGIPDDFRYGKYDFALYRSLPIGSGVSHQVLGEETLVVMRSAQHPRLSSGLTLAEFLSEKHVVMESPRHAAYGLNTLLPAHNIDREIVATVTSFSAAALIVESTDALCTVPMGLVPFLSARFNIAVEPFPRKLEPINRMLVWPSVLDKDPMHSWFRELLLDVVGK</sequence>
<evidence type="ECO:0000256" key="1">
    <source>
        <dbReference type="ARBA" id="ARBA00009437"/>
    </source>
</evidence>
<organism evidence="5 6">
    <name type="scientific">Aequoribacter fuscus</name>
    <dbReference type="NCBI Taxonomy" id="2518989"/>
    <lineage>
        <taxon>Bacteria</taxon>
        <taxon>Pseudomonadati</taxon>
        <taxon>Pseudomonadota</taxon>
        <taxon>Gammaproteobacteria</taxon>
        <taxon>Cellvibrionales</taxon>
        <taxon>Halieaceae</taxon>
        <taxon>Aequoribacter</taxon>
    </lineage>
</organism>
<comment type="caution">
    <text evidence="5">The sequence shown here is derived from an EMBL/GenBank/DDBJ whole genome shotgun (WGS) entry which is preliminary data.</text>
</comment>
<evidence type="ECO:0000256" key="4">
    <source>
        <dbReference type="ARBA" id="ARBA00023163"/>
    </source>
</evidence>
<dbReference type="RefSeq" id="WP_009577063.1">
    <property type="nucleotide sequence ID" value="NZ_AEIG01000104.1"/>
</dbReference>
<dbReference type="Proteomes" id="UP000005615">
    <property type="component" value="Unassembled WGS sequence"/>
</dbReference>
<evidence type="ECO:0000313" key="6">
    <source>
        <dbReference type="Proteomes" id="UP000005615"/>
    </source>
</evidence>
<dbReference type="SUPFAM" id="SSF46785">
    <property type="entry name" value="Winged helix' DNA-binding domain"/>
    <property type="match status" value="1"/>
</dbReference>